<evidence type="ECO:0000313" key="1">
    <source>
        <dbReference type="EMBL" id="HFI92461.1"/>
    </source>
</evidence>
<comment type="caution">
    <text evidence="1">The sequence shown here is derived from an EMBL/GenBank/DDBJ whole genome shotgun (WGS) entry which is preliminary data.</text>
</comment>
<protein>
    <submittedName>
        <fullName evidence="1">Uncharacterized protein</fullName>
    </submittedName>
</protein>
<name>A0A7V3E808_9BACT</name>
<gene>
    <name evidence="1" type="ORF">ENS31_13170</name>
</gene>
<proteinExistence type="predicted"/>
<sequence>MKFLIALLGLLLSVFNYPQGVEKGLRFDLTDKLNLEKGQFAQLFVPDYFTPPEDGKFILVIHLHGASWAAENQIYQSKVNGVLFNIHLGALSTPYQNYFSEPDKFSLILGTVLSLLSSNSIIHSPQIKDLIITSFSAGYAGLREILKTQLYYDMISAIILADGLHCNADSATAILQMQDFLKFAKDARDKNKIMFITHSSIMTPDYQSSTQTADYLIQSTDVQITPVNQTDEIGTMYAIADSGYFQIRRYYGQTAEDHLKHFHAMHKILRTVADILDMSFRHE</sequence>
<dbReference type="AlphaFoldDB" id="A0A7V3E808"/>
<accession>A0A7V3E808</accession>
<dbReference type="EMBL" id="DSUJ01000011">
    <property type="protein sequence ID" value="HFI92461.1"/>
    <property type="molecule type" value="Genomic_DNA"/>
</dbReference>
<reference evidence="1" key="1">
    <citation type="journal article" date="2020" name="mSystems">
        <title>Genome- and Community-Level Interaction Insights into Carbon Utilization and Element Cycling Functions of Hydrothermarchaeota in Hydrothermal Sediment.</title>
        <authorList>
            <person name="Zhou Z."/>
            <person name="Liu Y."/>
            <person name="Xu W."/>
            <person name="Pan J."/>
            <person name="Luo Z.H."/>
            <person name="Li M."/>
        </authorList>
    </citation>
    <scope>NUCLEOTIDE SEQUENCE [LARGE SCALE GENOMIC DNA]</scope>
    <source>
        <strain evidence="1">SpSt-479</strain>
    </source>
</reference>
<organism evidence="1">
    <name type="scientific">Ignavibacterium album</name>
    <dbReference type="NCBI Taxonomy" id="591197"/>
    <lineage>
        <taxon>Bacteria</taxon>
        <taxon>Pseudomonadati</taxon>
        <taxon>Ignavibacteriota</taxon>
        <taxon>Ignavibacteria</taxon>
        <taxon>Ignavibacteriales</taxon>
        <taxon>Ignavibacteriaceae</taxon>
        <taxon>Ignavibacterium</taxon>
    </lineage>
</organism>